<keyword evidence="1" id="KW-0812">Transmembrane</keyword>
<name>A0A3N6NUV4_9EURY</name>
<feature type="transmembrane region" description="Helical" evidence="1">
    <location>
        <begin position="74"/>
        <end position="97"/>
    </location>
</feature>
<organism evidence="2 3">
    <name type="scientific">Natrarchaeobius halalkaliphilus</name>
    <dbReference type="NCBI Taxonomy" id="1679091"/>
    <lineage>
        <taxon>Archaea</taxon>
        <taxon>Methanobacteriati</taxon>
        <taxon>Methanobacteriota</taxon>
        <taxon>Stenosarchaea group</taxon>
        <taxon>Halobacteria</taxon>
        <taxon>Halobacteriales</taxon>
        <taxon>Natrialbaceae</taxon>
        <taxon>Natrarchaeobius</taxon>
    </lineage>
</organism>
<gene>
    <name evidence="2" type="ORF">EA462_15305</name>
</gene>
<keyword evidence="1" id="KW-0472">Membrane</keyword>
<protein>
    <recommendedName>
        <fullName evidence="4">DUF3784 domain-containing protein</fullName>
    </recommendedName>
</protein>
<feature type="transmembrane region" description="Helical" evidence="1">
    <location>
        <begin position="6"/>
        <end position="26"/>
    </location>
</feature>
<comment type="caution">
    <text evidence="2">The sequence shown here is derived from an EMBL/GenBank/DDBJ whole genome shotgun (WGS) entry which is preliminary data.</text>
</comment>
<dbReference type="AlphaFoldDB" id="A0A3N6NUV4"/>
<evidence type="ECO:0008006" key="4">
    <source>
        <dbReference type="Google" id="ProtNLM"/>
    </source>
</evidence>
<dbReference type="OrthoDB" id="202152at2157"/>
<evidence type="ECO:0000256" key="1">
    <source>
        <dbReference type="SAM" id="Phobius"/>
    </source>
</evidence>
<evidence type="ECO:0000313" key="2">
    <source>
        <dbReference type="EMBL" id="RQG87010.1"/>
    </source>
</evidence>
<feature type="transmembrane region" description="Helical" evidence="1">
    <location>
        <begin position="47"/>
        <end position="68"/>
    </location>
</feature>
<evidence type="ECO:0000313" key="3">
    <source>
        <dbReference type="Proteomes" id="UP000273828"/>
    </source>
</evidence>
<dbReference type="RefSeq" id="WP_124179415.1">
    <property type="nucleotide sequence ID" value="NZ_REFY01000006.1"/>
</dbReference>
<proteinExistence type="predicted"/>
<keyword evidence="1" id="KW-1133">Transmembrane helix</keyword>
<sequence>MIDPNYIGAAVWFVCGLAILGLGYLIGVHGRADLHADYDESVDPTYASRWIGVTAVVMGLLVIGYAVREAIYGFHPYALGGLVLTLLVLSYVTKLFARGFGSRG</sequence>
<accession>A0A3N6NUV4</accession>
<keyword evidence="3" id="KW-1185">Reference proteome</keyword>
<reference evidence="2 3" key="1">
    <citation type="submission" date="2018-10" db="EMBL/GenBank/DDBJ databases">
        <title>Natrarchaeobius chitinivorans gen. nov., sp. nov., and Natrarchaeobius haloalkaliphilus sp. nov., alkaliphilic, chitin-utilizing haloarchaea from hypersaline alkaline lakes.</title>
        <authorList>
            <person name="Sorokin D.Y."/>
            <person name="Elcheninov A.G."/>
            <person name="Kostrikina N.A."/>
            <person name="Bale N.J."/>
            <person name="Sinninghe Damste J.S."/>
            <person name="Khijniak T.V."/>
            <person name="Kublanov I.V."/>
            <person name="Toshchakov S.V."/>
        </authorList>
    </citation>
    <scope>NUCLEOTIDE SEQUENCE [LARGE SCALE GENOMIC DNA]</scope>
    <source>
        <strain evidence="2 3">AArcht-Sl</strain>
    </source>
</reference>
<dbReference type="EMBL" id="REFY01000006">
    <property type="protein sequence ID" value="RQG87010.1"/>
    <property type="molecule type" value="Genomic_DNA"/>
</dbReference>
<dbReference type="Proteomes" id="UP000273828">
    <property type="component" value="Unassembled WGS sequence"/>
</dbReference>